<organism evidence="3 4">
    <name type="scientific">Rhodopirellula halodulae</name>
    <dbReference type="NCBI Taxonomy" id="2894198"/>
    <lineage>
        <taxon>Bacteria</taxon>
        <taxon>Pseudomonadati</taxon>
        <taxon>Planctomycetota</taxon>
        <taxon>Planctomycetia</taxon>
        <taxon>Pirellulales</taxon>
        <taxon>Pirellulaceae</taxon>
        <taxon>Rhodopirellula</taxon>
    </lineage>
</organism>
<dbReference type="EMBL" id="JAJKFW010000014">
    <property type="protein sequence ID" value="MCC9641959.1"/>
    <property type="molecule type" value="Genomic_DNA"/>
</dbReference>
<evidence type="ECO:0000256" key="1">
    <source>
        <dbReference type="SAM" id="MobiDB-lite"/>
    </source>
</evidence>
<dbReference type="Pfam" id="PF14229">
    <property type="entry name" value="DUF4332"/>
    <property type="match status" value="1"/>
</dbReference>
<name>A0ABS8NEH4_9BACT</name>
<dbReference type="RefSeq" id="WP_230272509.1">
    <property type="nucleotide sequence ID" value="NZ_JAJKFW010000014.1"/>
</dbReference>
<accession>A0ABS8NEH4</accession>
<feature type="region of interest" description="Disordered" evidence="1">
    <location>
        <begin position="43"/>
        <end position="72"/>
    </location>
</feature>
<reference evidence="3" key="1">
    <citation type="submission" date="2021-11" db="EMBL/GenBank/DDBJ databases">
        <title>Genome sequence.</title>
        <authorList>
            <person name="Sun Q."/>
        </authorList>
    </citation>
    <scope>NUCLEOTIDE SEQUENCE</scope>
    <source>
        <strain evidence="3">JC740</strain>
    </source>
</reference>
<evidence type="ECO:0000313" key="3">
    <source>
        <dbReference type="EMBL" id="MCC9641959.1"/>
    </source>
</evidence>
<sequence>MFELFKRLVRRRPSGILSPVPTEVSQPSDVVLRVRLPEPADDVRRSASKLAAADSAPTLRSQTSQHREEVTQPATLSIQTAVAAKVTAASNPATCQIQQPARRVRSSHRERIFSMRIEHLQICNEKRCRLLAKAGIITAGDLACCAPEQIARTYKNPQRALRSIKRLRAAIRLAVAVDGMMPRDALILVAIHRRSVASLARESAATLHRDLERFSLSSQGQRLVGNRGVPSLRRVKSWVGQCEQLVAHWIQSQPSEARLAA</sequence>
<evidence type="ECO:0000259" key="2">
    <source>
        <dbReference type="Pfam" id="PF14229"/>
    </source>
</evidence>
<evidence type="ECO:0000313" key="4">
    <source>
        <dbReference type="Proteomes" id="UP001430306"/>
    </source>
</evidence>
<dbReference type="InterPro" id="IPR025567">
    <property type="entry name" value="DUF4332"/>
</dbReference>
<protein>
    <submittedName>
        <fullName evidence="3">DUF4332 domain-containing protein</fullName>
    </submittedName>
</protein>
<dbReference type="Proteomes" id="UP001430306">
    <property type="component" value="Unassembled WGS sequence"/>
</dbReference>
<feature type="domain" description="DUF4332" evidence="2">
    <location>
        <begin position="121"/>
        <end position="245"/>
    </location>
</feature>
<gene>
    <name evidence="3" type="ORF">LOC71_06710</name>
</gene>
<keyword evidence="4" id="KW-1185">Reference proteome</keyword>
<proteinExistence type="predicted"/>
<comment type="caution">
    <text evidence="3">The sequence shown here is derived from an EMBL/GenBank/DDBJ whole genome shotgun (WGS) entry which is preliminary data.</text>
</comment>